<feature type="compositionally biased region" description="Acidic residues" evidence="1">
    <location>
        <begin position="54"/>
        <end position="68"/>
    </location>
</feature>
<gene>
    <name evidence="2" type="ORF">POM88_007415</name>
</gene>
<reference evidence="2" key="1">
    <citation type="submission" date="2023-02" db="EMBL/GenBank/DDBJ databases">
        <title>Genome of toxic invasive species Heracleum sosnowskyi carries increased number of genes despite the absence of recent whole-genome duplications.</title>
        <authorList>
            <person name="Schelkunov M."/>
            <person name="Shtratnikova V."/>
            <person name="Makarenko M."/>
            <person name="Klepikova A."/>
            <person name="Omelchenko D."/>
            <person name="Novikova G."/>
            <person name="Obukhova E."/>
            <person name="Bogdanov V."/>
            <person name="Penin A."/>
            <person name="Logacheva M."/>
        </authorList>
    </citation>
    <scope>NUCLEOTIDE SEQUENCE</scope>
    <source>
        <strain evidence="2">Hsosn_3</strain>
        <tissue evidence="2">Leaf</tissue>
    </source>
</reference>
<evidence type="ECO:0000256" key="1">
    <source>
        <dbReference type="SAM" id="MobiDB-lite"/>
    </source>
</evidence>
<evidence type="ECO:0000313" key="2">
    <source>
        <dbReference type="EMBL" id="KAK1397552.1"/>
    </source>
</evidence>
<name>A0AAD8J4J5_9APIA</name>
<feature type="region of interest" description="Disordered" evidence="1">
    <location>
        <begin position="54"/>
        <end position="84"/>
    </location>
</feature>
<dbReference type="AlphaFoldDB" id="A0AAD8J4J5"/>
<comment type="caution">
    <text evidence="2">The sequence shown here is derived from an EMBL/GenBank/DDBJ whole genome shotgun (WGS) entry which is preliminary data.</text>
</comment>
<dbReference type="EMBL" id="JAUIZM010000002">
    <property type="protein sequence ID" value="KAK1397552.1"/>
    <property type="molecule type" value="Genomic_DNA"/>
</dbReference>
<dbReference type="Proteomes" id="UP001237642">
    <property type="component" value="Unassembled WGS sequence"/>
</dbReference>
<protein>
    <submittedName>
        <fullName evidence="2">Uncharacterized protein</fullName>
    </submittedName>
</protein>
<sequence>MVELPQSYDNVPNKVMEHVLKYKDERDMEFYQKFGMFEDHDDSDIAHLLEESDEEVAAYEEDIPEEETQAQPGQEGSSNPATRNATEDMEDAFLNKRTEANRVESEGPNYQSCMLENPLRIKFIWEEIPVRKFHKLKTSALKDILYLVIGSIHPLEHQCSSEIEGILQMRKGEDSKLDKSRRKTLNAYSGSRFKDFNGTLKFKTHAFGKDLWMDLHDARVCLSKTVQKHIDEIEDEAITPDEKALVEGLREVLLR</sequence>
<evidence type="ECO:0000313" key="3">
    <source>
        <dbReference type="Proteomes" id="UP001237642"/>
    </source>
</evidence>
<feature type="compositionally biased region" description="Polar residues" evidence="1">
    <location>
        <begin position="69"/>
        <end position="84"/>
    </location>
</feature>
<organism evidence="2 3">
    <name type="scientific">Heracleum sosnowskyi</name>
    <dbReference type="NCBI Taxonomy" id="360622"/>
    <lineage>
        <taxon>Eukaryota</taxon>
        <taxon>Viridiplantae</taxon>
        <taxon>Streptophyta</taxon>
        <taxon>Embryophyta</taxon>
        <taxon>Tracheophyta</taxon>
        <taxon>Spermatophyta</taxon>
        <taxon>Magnoliopsida</taxon>
        <taxon>eudicotyledons</taxon>
        <taxon>Gunneridae</taxon>
        <taxon>Pentapetalae</taxon>
        <taxon>asterids</taxon>
        <taxon>campanulids</taxon>
        <taxon>Apiales</taxon>
        <taxon>Apiaceae</taxon>
        <taxon>Apioideae</taxon>
        <taxon>apioid superclade</taxon>
        <taxon>Tordylieae</taxon>
        <taxon>Tordyliinae</taxon>
        <taxon>Heracleum</taxon>
    </lineage>
</organism>
<proteinExistence type="predicted"/>
<keyword evidence="3" id="KW-1185">Reference proteome</keyword>
<reference evidence="2" key="2">
    <citation type="submission" date="2023-05" db="EMBL/GenBank/DDBJ databases">
        <authorList>
            <person name="Schelkunov M.I."/>
        </authorList>
    </citation>
    <scope>NUCLEOTIDE SEQUENCE</scope>
    <source>
        <strain evidence="2">Hsosn_3</strain>
        <tissue evidence="2">Leaf</tissue>
    </source>
</reference>
<accession>A0AAD8J4J5</accession>